<feature type="compositionally biased region" description="Low complexity" evidence="1">
    <location>
        <begin position="519"/>
        <end position="533"/>
    </location>
</feature>
<evidence type="ECO:0000256" key="1">
    <source>
        <dbReference type="SAM" id="MobiDB-lite"/>
    </source>
</evidence>
<feature type="compositionally biased region" description="Polar residues" evidence="1">
    <location>
        <begin position="535"/>
        <end position="553"/>
    </location>
</feature>
<gene>
    <name evidence="2" type="ORF">HNY73_022157</name>
</gene>
<accession>A0A8T0E107</accession>
<feature type="region of interest" description="Disordered" evidence="1">
    <location>
        <begin position="519"/>
        <end position="589"/>
    </location>
</feature>
<protein>
    <submittedName>
        <fullName evidence="2">Uncharacterized protein</fullName>
    </submittedName>
</protein>
<name>A0A8T0E107_ARGBR</name>
<dbReference type="Proteomes" id="UP000807504">
    <property type="component" value="Unassembled WGS sequence"/>
</dbReference>
<comment type="caution">
    <text evidence="2">The sequence shown here is derived from an EMBL/GenBank/DDBJ whole genome shotgun (WGS) entry which is preliminary data.</text>
</comment>
<dbReference type="EMBL" id="JABXBU010002231">
    <property type="protein sequence ID" value="KAF8764036.1"/>
    <property type="molecule type" value="Genomic_DNA"/>
</dbReference>
<reference evidence="2" key="2">
    <citation type="submission" date="2020-06" db="EMBL/GenBank/DDBJ databases">
        <authorList>
            <person name="Sheffer M."/>
        </authorList>
    </citation>
    <scope>NUCLEOTIDE SEQUENCE</scope>
</reference>
<keyword evidence="3" id="KW-1185">Reference proteome</keyword>
<evidence type="ECO:0000313" key="3">
    <source>
        <dbReference type="Proteomes" id="UP000807504"/>
    </source>
</evidence>
<proteinExistence type="predicted"/>
<organism evidence="2 3">
    <name type="scientific">Argiope bruennichi</name>
    <name type="common">Wasp spider</name>
    <name type="synonym">Aranea bruennichi</name>
    <dbReference type="NCBI Taxonomy" id="94029"/>
    <lineage>
        <taxon>Eukaryota</taxon>
        <taxon>Metazoa</taxon>
        <taxon>Ecdysozoa</taxon>
        <taxon>Arthropoda</taxon>
        <taxon>Chelicerata</taxon>
        <taxon>Arachnida</taxon>
        <taxon>Araneae</taxon>
        <taxon>Araneomorphae</taxon>
        <taxon>Entelegynae</taxon>
        <taxon>Araneoidea</taxon>
        <taxon>Araneidae</taxon>
        <taxon>Argiope</taxon>
    </lineage>
</organism>
<dbReference type="AlphaFoldDB" id="A0A8T0E107"/>
<evidence type="ECO:0000313" key="2">
    <source>
        <dbReference type="EMBL" id="KAF8764036.1"/>
    </source>
</evidence>
<reference evidence="2" key="1">
    <citation type="journal article" date="2020" name="bioRxiv">
        <title>Chromosome-level reference genome of the European wasp spider Argiope bruennichi: a resource for studies on range expansion and evolutionary adaptation.</title>
        <authorList>
            <person name="Sheffer M.M."/>
            <person name="Hoppe A."/>
            <person name="Krehenwinkel H."/>
            <person name="Uhl G."/>
            <person name="Kuss A.W."/>
            <person name="Jensen L."/>
            <person name="Jensen C."/>
            <person name="Gillespie R.G."/>
            <person name="Hoff K.J."/>
            <person name="Prost S."/>
        </authorList>
    </citation>
    <scope>NUCLEOTIDE SEQUENCE</scope>
</reference>
<sequence>MNRKPCNNENVRIEEIRERNYASGDCVKTTVLPAVSEEVRNRIASINLSSVQGNKISPSKNKNDQPSIPHLKKSVFTQSSQNDGSLQVLPDKDLLKETIREVLQEFQHEFLQEFIKLSGDKKFMADQNEQNLSSPENDCELDSFIGNADSLAKDVTTMVSPNIFMKSNCTQTNCDQHETASNEIDVKNLIHEVVLEIQQNSSLKFSQSMEVPTNAFTIEKVHRDIQVDLKHDEINQVISHTSKAVQASFITENETLSTIKTDKGPDVNDSFTEDHFESTSNAATVKNSDIPECHGTNTDAAANSEIPTKLESVLNFIYNRFCRETGELSLSTERILSNPPPIRTREVSIQFNPVSTSTKSTTTSEVALVDASNQCDVLLPKQVEEKEVMNASVQAMPESEMIVPVPVQEKVDSSVQWEQPVSVLRDSYVQTMDFLMPSENSAHTSVSSTPVSDSIFLDDMLSEGEVFLPWNLRLLSHADKTAIQSLSNAYEASDKEKDYSLSEGEVPPKYLQQLNLAQSPSYDSSSGAYSDPPRYSQNTTSSTQRGHSLTSPEVESLPLTAHERRSQCRASSSSLSEGEVKNSSSSLSEGEVPYGFLRQRLAFQHASSAPSSAFGIPQHESGIMHGIVLDSQNLGESSQLQENFDHSILDLSEGEVIGRSQTPYQSTPFTSFLDTVSEEK</sequence>